<proteinExistence type="predicted"/>
<keyword evidence="2" id="KW-0812">Transmembrane</keyword>
<evidence type="ECO:0000256" key="2">
    <source>
        <dbReference type="SAM" id="Phobius"/>
    </source>
</evidence>
<comment type="caution">
    <text evidence="3">The sequence shown here is derived from an EMBL/GenBank/DDBJ whole genome shotgun (WGS) entry which is preliminary data.</text>
</comment>
<keyword evidence="2" id="KW-0472">Membrane</keyword>
<evidence type="ECO:0000313" key="4">
    <source>
        <dbReference type="Proteomes" id="UP001152484"/>
    </source>
</evidence>
<dbReference type="AlphaFoldDB" id="A0A9P1DZY2"/>
<keyword evidence="2" id="KW-1133">Transmembrane helix</keyword>
<sequence>MVVDGSKAGTGGLLQRLNSDGRAPASDGQGEQLIEKHIGKACLVINSAHQETKRRRTGATDWSRGARVWSRVLPTSKIIAKVRPPPEPPPWVVRCARVCESFPINFYYFVIWFLATVYVGRFVNLFGILAFFMSLGIFGSMGTETVVSTVKPGAWLAIHVALSGVTVSKSDHRVYNRSYCCLVGVRFFFFD</sequence>
<protein>
    <submittedName>
        <fullName evidence="3">Uncharacterized protein</fullName>
    </submittedName>
</protein>
<accession>A0A9P1DZY2</accession>
<dbReference type="OrthoDB" id="10542461at2759"/>
<feature type="region of interest" description="Disordered" evidence="1">
    <location>
        <begin position="1"/>
        <end position="29"/>
    </location>
</feature>
<name>A0A9P1DZY2_CUSEU</name>
<keyword evidence="4" id="KW-1185">Reference proteome</keyword>
<dbReference type="Proteomes" id="UP001152484">
    <property type="component" value="Unassembled WGS sequence"/>
</dbReference>
<dbReference type="EMBL" id="CAMAPE010000005">
    <property type="protein sequence ID" value="CAH9068426.1"/>
    <property type="molecule type" value="Genomic_DNA"/>
</dbReference>
<feature type="transmembrane region" description="Helical" evidence="2">
    <location>
        <begin position="106"/>
        <end position="132"/>
    </location>
</feature>
<reference evidence="3" key="1">
    <citation type="submission" date="2022-07" db="EMBL/GenBank/DDBJ databases">
        <authorList>
            <person name="Macas J."/>
            <person name="Novak P."/>
            <person name="Neumann P."/>
        </authorList>
    </citation>
    <scope>NUCLEOTIDE SEQUENCE</scope>
</reference>
<evidence type="ECO:0000256" key="1">
    <source>
        <dbReference type="SAM" id="MobiDB-lite"/>
    </source>
</evidence>
<gene>
    <name evidence="3" type="ORF">CEURO_LOCUS2829</name>
</gene>
<organism evidence="3 4">
    <name type="scientific">Cuscuta europaea</name>
    <name type="common">European dodder</name>
    <dbReference type="NCBI Taxonomy" id="41803"/>
    <lineage>
        <taxon>Eukaryota</taxon>
        <taxon>Viridiplantae</taxon>
        <taxon>Streptophyta</taxon>
        <taxon>Embryophyta</taxon>
        <taxon>Tracheophyta</taxon>
        <taxon>Spermatophyta</taxon>
        <taxon>Magnoliopsida</taxon>
        <taxon>eudicotyledons</taxon>
        <taxon>Gunneridae</taxon>
        <taxon>Pentapetalae</taxon>
        <taxon>asterids</taxon>
        <taxon>lamiids</taxon>
        <taxon>Solanales</taxon>
        <taxon>Convolvulaceae</taxon>
        <taxon>Cuscuteae</taxon>
        <taxon>Cuscuta</taxon>
        <taxon>Cuscuta subgen. Cuscuta</taxon>
    </lineage>
</organism>
<evidence type="ECO:0000313" key="3">
    <source>
        <dbReference type="EMBL" id="CAH9068426.1"/>
    </source>
</evidence>